<evidence type="ECO:0000313" key="6">
    <source>
        <dbReference type="Proteomes" id="UP001642409"/>
    </source>
</evidence>
<organism evidence="2">
    <name type="scientific">Hexamita inflata</name>
    <dbReference type="NCBI Taxonomy" id="28002"/>
    <lineage>
        <taxon>Eukaryota</taxon>
        <taxon>Metamonada</taxon>
        <taxon>Diplomonadida</taxon>
        <taxon>Hexamitidae</taxon>
        <taxon>Hexamitinae</taxon>
        <taxon>Hexamita</taxon>
    </lineage>
</organism>
<dbReference type="EMBL" id="CATOUU010000695">
    <property type="protein sequence ID" value="CAI9941612.1"/>
    <property type="molecule type" value="Genomic_DNA"/>
</dbReference>
<sequence length="285" mass="32710">MAQNQDIKYTLNCPWTVRFMVKQRKQEGGKAYGYQDFVDSFLPIGTESTDLDTIMKTINLVPSFEKRLRGIITVFRDGIQPAYEDNKNKGGKIVRFSFSTDIESTREAVKAFEEAKEGADADTKNRKIAPVLEKCDDFVHFFIIFGLCGGFDSEHGKLNGFYIKTEFNVICLDAWFSTVEAGDENRNKIQQMLEQVDPHCKISIQGPTPSEKRISDTIQTIDMKEKNVRGKSQFTDKNKGGKGNYDRNDRKDDRSERGDRGDRDRSQRSERDGQRDNSSFKKYNK</sequence>
<dbReference type="EMBL" id="CAXDID020000109">
    <property type="protein sequence ID" value="CAL6029076.1"/>
    <property type="molecule type" value="Genomic_DNA"/>
</dbReference>
<protein>
    <submittedName>
        <fullName evidence="2">Eukaryotic translation initiation factor 4E</fullName>
    </submittedName>
    <submittedName>
        <fullName evidence="4">Eukaryotic_translation initiation factor 4E</fullName>
    </submittedName>
</protein>
<accession>A0AA86TYP2</accession>
<gene>
    <name evidence="2" type="ORF">HINF_LOCUS22395</name>
    <name evidence="3" type="ORF">HINF_LOCUS29257</name>
    <name evidence="4" type="ORF">HINF_LOCUS32113</name>
    <name evidence="5" type="ORF">HINF_LOCUS73197</name>
</gene>
<keyword evidence="2" id="KW-0648">Protein biosynthesis</keyword>
<evidence type="ECO:0000313" key="5">
    <source>
        <dbReference type="EMBL" id="CAL6105301.1"/>
    </source>
</evidence>
<reference evidence="4 6" key="2">
    <citation type="submission" date="2024-07" db="EMBL/GenBank/DDBJ databases">
        <authorList>
            <person name="Akdeniz Z."/>
        </authorList>
    </citation>
    <scope>NUCLEOTIDE SEQUENCE [LARGE SCALE GENOMIC DNA]</scope>
</reference>
<dbReference type="EMBL" id="CATOUU010000588">
    <property type="protein sequence ID" value="CAI9934750.1"/>
    <property type="molecule type" value="Genomic_DNA"/>
</dbReference>
<comment type="caution">
    <text evidence="2">The sequence shown here is derived from an EMBL/GenBank/DDBJ whole genome shotgun (WGS) entry which is preliminary data.</text>
</comment>
<evidence type="ECO:0000256" key="1">
    <source>
        <dbReference type="SAM" id="MobiDB-lite"/>
    </source>
</evidence>
<dbReference type="Gene3D" id="3.30.760.10">
    <property type="entry name" value="RNA Cap, Translation Initiation Factor Eif4e"/>
    <property type="match status" value="1"/>
</dbReference>
<name>A0AA86TYP2_9EUKA</name>
<dbReference type="GO" id="GO:0003743">
    <property type="term" value="F:translation initiation factor activity"/>
    <property type="evidence" value="ECO:0007669"/>
    <property type="project" value="UniProtKB-KW"/>
</dbReference>
<feature type="compositionally biased region" description="Basic and acidic residues" evidence="1">
    <location>
        <begin position="222"/>
        <end position="279"/>
    </location>
</feature>
<feature type="region of interest" description="Disordered" evidence="1">
    <location>
        <begin position="222"/>
        <end position="285"/>
    </location>
</feature>
<evidence type="ECO:0000313" key="4">
    <source>
        <dbReference type="EMBL" id="CAL6029076.1"/>
    </source>
</evidence>
<dbReference type="InterPro" id="IPR023398">
    <property type="entry name" value="TIF_eIF4e-like"/>
</dbReference>
<dbReference type="AlphaFoldDB" id="A0AA86TYP2"/>
<dbReference type="SUPFAM" id="SSF55418">
    <property type="entry name" value="eIF4e-like"/>
    <property type="match status" value="1"/>
</dbReference>
<dbReference type="EMBL" id="CAXDID020000594">
    <property type="protein sequence ID" value="CAL6105301.1"/>
    <property type="molecule type" value="Genomic_DNA"/>
</dbReference>
<evidence type="ECO:0000313" key="3">
    <source>
        <dbReference type="EMBL" id="CAI9941612.1"/>
    </source>
</evidence>
<evidence type="ECO:0000313" key="2">
    <source>
        <dbReference type="EMBL" id="CAI9934750.1"/>
    </source>
</evidence>
<proteinExistence type="predicted"/>
<reference evidence="2" key="1">
    <citation type="submission" date="2023-06" db="EMBL/GenBank/DDBJ databases">
        <authorList>
            <person name="Kurt Z."/>
        </authorList>
    </citation>
    <scope>NUCLEOTIDE SEQUENCE</scope>
</reference>
<keyword evidence="6" id="KW-1185">Reference proteome</keyword>
<keyword evidence="2" id="KW-0396">Initiation factor</keyword>
<dbReference type="Proteomes" id="UP001642409">
    <property type="component" value="Unassembled WGS sequence"/>
</dbReference>